<keyword evidence="2" id="KW-1185">Reference proteome</keyword>
<name>A0A5M9K3C8_MONFR</name>
<dbReference type="EMBL" id="VICG01000002">
    <property type="protein sequence ID" value="KAA8575273.1"/>
    <property type="molecule type" value="Genomic_DNA"/>
</dbReference>
<comment type="caution">
    <text evidence="1">The sequence shown here is derived from an EMBL/GenBank/DDBJ whole genome shotgun (WGS) entry which is preliminary data.</text>
</comment>
<sequence length="72" mass="8280">MECGNINCHTNDMHGDMVSSRANGDDFTIFSYSCMGMMLVMEGERRRAIWPDFISLAPVYLYSLPLRLNVER</sequence>
<dbReference type="AlphaFoldDB" id="A0A5M9K3C8"/>
<evidence type="ECO:0000313" key="2">
    <source>
        <dbReference type="Proteomes" id="UP000322873"/>
    </source>
</evidence>
<gene>
    <name evidence="1" type="ORF">EYC84_004457</name>
</gene>
<protein>
    <submittedName>
        <fullName evidence="1">Uncharacterized protein</fullName>
    </submittedName>
</protein>
<evidence type="ECO:0000313" key="1">
    <source>
        <dbReference type="EMBL" id="KAA8575273.1"/>
    </source>
</evidence>
<dbReference type="Proteomes" id="UP000322873">
    <property type="component" value="Unassembled WGS sequence"/>
</dbReference>
<accession>A0A5M9K3C8</accession>
<proteinExistence type="predicted"/>
<organism evidence="1 2">
    <name type="scientific">Monilinia fructicola</name>
    <name type="common">Brown rot fungus</name>
    <name type="synonym">Ciboria fructicola</name>
    <dbReference type="NCBI Taxonomy" id="38448"/>
    <lineage>
        <taxon>Eukaryota</taxon>
        <taxon>Fungi</taxon>
        <taxon>Dikarya</taxon>
        <taxon>Ascomycota</taxon>
        <taxon>Pezizomycotina</taxon>
        <taxon>Leotiomycetes</taxon>
        <taxon>Helotiales</taxon>
        <taxon>Sclerotiniaceae</taxon>
        <taxon>Monilinia</taxon>
    </lineage>
</organism>
<reference evidence="1 2" key="1">
    <citation type="submission" date="2019-06" db="EMBL/GenBank/DDBJ databases">
        <title>Genome Sequence of the Brown Rot Fungal Pathogen Monilinia fructicola.</title>
        <authorList>
            <person name="De Miccolis Angelini R.M."/>
            <person name="Landi L."/>
            <person name="Abate D."/>
            <person name="Pollastro S."/>
            <person name="Romanazzi G."/>
            <person name="Faretra F."/>
        </authorList>
    </citation>
    <scope>NUCLEOTIDE SEQUENCE [LARGE SCALE GENOMIC DNA]</scope>
    <source>
        <strain evidence="1 2">Mfrc123</strain>
    </source>
</reference>